<proteinExistence type="predicted"/>
<accession>A0ABS1JU63</accession>
<gene>
    <name evidence="1" type="ORF">JI746_21965</name>
</gene>
<keyword evidence="2" id="KW-1185">Reference proteome</keyword>
<evidence type="ECO:0000313" key="1">
    <source>
        <dbReference type="EMBL" id="MBL0427788.1"/>
    </source>
</evidence>
<dbReference type="Pfam" id="PF11843">
    <property type="entry name" value="DUF3363"/>
    <property type="match status" value="1"/>
</dbReference>
<name>A0ABS1JU63_9BURK</name>
<evidence type="ECO:0000313" key="2">
    <source>
        <dbReference type="Proteomes" id="UP000622707"/>
    </source>
</evidence>
<dbReference type="EMBL" id="JAEQND010000013">
    <property type="protein sequence ID" value="MBL0427788.1"/>
    <property type="molecule type" value="Genomic_DNA"/>
</dbReference>
<sequence>MGIRTGIKTSITTSIRTSIEPFPETKLRPYGGKARKFLPPKQPQAAFVGGSRRRFAGARGTSAIRNTIPGQQRCSVRCSYVSNGSSGHWRQHGIYLEREGAQKQGEKGAGFDAHGTGVSVAHRLAGWQNEGDERMFKLIISPEFGKRVDLQDFTRGFVKQLEVDLGTKLEWVAVDHYNTEFPHVHVALRGRDDLGEALSMHPGYIKEGMRQRAQEQMTERLGYRTEHDEYTAKLREVGLTRFTSLDKELVKRANEDFELVLRAPTDMVSLRRNNLLRDRLTKLEEMGFAERQGMFKNQWRLHPSLEEALRRLTRTKDKQKALAKHQAFILDKHAPLVNTVLKPGGWLVGRVLGAGLDEGSDKLYAMLEGADGKVHYVLHDFKLESSEAALVPGQVAVLECPPESADKALTIAQYADIPEHVVDRLVRSRFFRDLELEQPVGTLDTFANRARRLMLQRFDELTRLGTIARWDAKRSQSKERAKSKAFVMDDSERDGIEFKPLDADYGKTGRL</sequence>
<reference evidence="1 2" key="1">
    <citation type="journal article" date="2017" name="Int. J. Syst. Evol. Microbiol.">
        <title>Ramlibacter alkalitolerans sp. nov., alkali-tolerant bacterium isolated from soil of ginseng.</title>
        <authorList>
            <person name="Lee D.H."/>
            <person name="Cha C.J."/>
        </authorList>
    </citation>
    <scope>NUCLEOTIDE SEQUENCE [LARGE SCALE GENOMIC DNA]</scope>
    <source>
        <strain evidence="1 2">KACC 19305</strain>
    </source>
</reference>
<dbReference type="InterPro" id="IPR021795">
    <property type="entry name" value="DUF3363"/>
</dbReference>
<dbReference type="Proteomes" id="UP000622707">
    <property type="component" value="Unassembled WGS sequence"/>
</dbReference>
<comment type="caution">
    <text evidence="1">The sequence shown here is derived from an EMBL/GenBank/DDBJ whole genome shotgun (WGS) entry which is preliminary data.</text>
</comment>
<protein>
    <submittedName>
        <fullName evidence="1">Relaxase/mobilization nuclease domain-containing protein</fullName>
    </submittedName>
</protein>
<dbReference type="RefSeq" id="WP_201692419.1">
    <property type="nucleotide sequence ID" value="NZ_JAEQND010000013.1"/>
</dbReference>
<organism evidence="1 2">
    <name type="scientific">Ramlibacter alkalitolerans</name>
    <dbReference type="NCBI Taxonomy" id="2039631"/>
    <lineage>
        <taxon>Bacteria</taxon>
        <taxon>Pseudomonadati</taxon>
        <taxon>Pseudomonadota</taxon>
        <taxon>Betaproteobacteria</taxon>
        <taxon>Burkholderiales</taxon>
        <taxon>Comamonadaceae</taxon>
        <taxon>Ramlibacter</taxon>
    </lineage>
</organism>